<proteinExistence type="predicted"/>
<feature type="signal peptide" evidence="1">
    <location>
        <begin position="1"/>
        <end position="20"/>
    </location>
</feature>
<evidence type="ECO:0000313" key="2">
    <source>
        <dbReference type="EMBL" id="TWI03734.1"/>
    </source>
</evidence>
<gene>
    <name evidence="2" type="ORF">IP90_01549</name>
</gene>
<dbReference type="RefSeq" id="WP_144899032.1">
    <property type="nucleotide sequence ID" value="NZ_VLKN01000003.1"/>
</dbReference>
<feature type="chain" id="PRO_5022059944" description="Secreted protein" evidence="1">
    <location>
        <begin position="21"/>
        <end position="215"/>
    </location>
</feature>
<dbReference type="AlphaFoldDB" id="A0A562L8E0"/>
<name>A0A562L8E0_9GAMM</name>
<keyword evidence="1" id="KW-0732">Signal</keyword>
<evidence type="ECO:0000313" key="3">
    <source>
        <dbReference type="Proteomes" id="UP000315167"/>
    </source>
</evidence>
<dbReference type="EMBL" id="VLKN01000003">
    <property type="protein sequence ID" value="TWI03734.1"/>
    <property type="molecule type" value="Genomic_DNA"/>
</dbReference>
<sequence>MNRKHALFLFATLLPSAALADTSISSEIARDLDDARKEVRTELAQERARLDSENLPLGDGLRFGKESRHAAAKRKTLPNGEITPRGDLLVDGKATAIDAQQRRLLLDYRAQVIGLARTGIDAGEQAAMLAIDATDVSLLSLIVGGLTGSLERRVEATVKESIKPMVLQICHQLPQLRQSQQALAASVPDFRPYATLEADDVEDCERDVGKELAAI</sequence>
<protein>
    <recommendedName>
        <fullName evidence="4">Secreted protein</fullName>
    </recommendedName>
</protein>
<accession>A0A562L8E0</accession>
<reference evidence="2 3" key="1">
    <citation type="journal article" date="2015" name="Stand. Genomic Sci.">
        <title>Genomic Encyclopedia of Bacterial and Archaeal Type Strains, Phase III: the genomes of soil and plant-associated and newly described type strains.</title>
        <authorList>
            <person name="Whitman W.B."/>
            <person name="Woyke T."/>
            <person name="Klenk H.P."/>
            <person name="Zhou Y."/>
            <person name="Lilburn T.G."/>
            <person name="Beck B.J."/>
            <person name="De Vos P."/>
            <person name="Vandamme P."/>
            <person name="Eisen J.A."/>
            <person name="Garrity G."/>
            <person name="Hugenholtz P."/>
            <person name="Kyrpides N.C."/>
        </authorList>
    </citation>
    <scope>NUCLEOTIDE SEQUENCE [LARGE SCALE GENOMIC DNA]</scope>
    <source>
        <strain evidence="2 3">CGMCC 1.10821</strain>
    </source>
</reference>
<dbReference type="OrthoDB" id="6057407at2"/>
<organism evidence="2 3">
    <name type="scientific">Luteimonas cucumeris</name>
    <dbReference type="NCBI Taxonomy" id="985012"/>
    <lineage>
        <taxon>Bacteria</taxon>
        <taxon>Pseudomonadati</taxon>
        <taxon>Pseudomonadota</taxon>
        <taxon>Gammaproteobacteria</taxon>
        <taxon>Lysobacterales</taxon>
        <taxon>Lysobacteraceae</taxon>
        <taxon>Luteimonas</taxon>
    </lineage>
</organism>
<keyword evidence="3" id="KW-1185">Reference proteome</keyword>
<evidence type="ECO:0008006" key="4">
    <source>
        <dbReference type="Google" id="ProtNLM"/>
    </source>
</evidence>
<comment type="caution">
    <text evidence="2">The sequence shown here is derived from an EMBL/GenBank/DDBJ whole genome shotgun (WGS) entry which is preliminary data.</text>
</comment>
<evidence type="ECO:0000256" key="1">
    <source>
        <dbReference type="SAM" id="SignalP"/>
    </source>
</evidence>
<dbReference type="Proteomes" id="UP000315167">
    <property type="component" value="Unassembled WGS sequence"/>
</dbReference>